<feature type="binding site" evidence="5">
    <location>
        <position position="105"/>
    </location>
    <ligand>
        <name>3-methyl-2-oxobutanoate</name>
        <dbReference type="ChEBI" id="CHEBI:11851"/>
    </ligand>
</feature>
<dbReference type="EC" id="2.1.2.11" evidence="5"/>
<dbReference type="SUPFAM" id="SSF51621">
    <property type="entry name" value="Phosphoenolpyruvate/pyruvate domain"/>
    <property type="match status" value="1"/>
</dbReference>
<dbReference type="Pfam" id="PF02548">
    <property type="entry name" value="Pantoate_transf"/>
    <property type="match status" value="1"/>
</dbReference>
<dbReference type="GO" id="GO:0003864">
    <property type="term" value="F:3-methyl-2-oxobutanoate hydroxymethyltransferase activity"/>
    <property type="evidence" value="ECO:0007669"/>
    <property type="project" value="UniProtKB-EC"/>
</dbReference>
<dbReference type="Proteomes" id="UP001165342">
    <property type="component" value="Unassembled WGS sequence"/>
</dbReference>
<dbReference type="EMBL" id="JAMGBE010000001">
    <property type="protein sequence ID" value="MCL6728959.1"/>
    <property type="molecule type" value="Genomic_DNA"/>
</dbReference>
<feature type="binding site" evidence="5">
    <location>
        <position position="135"/>
    </location>
    <ligand>
        <name>3-methyl-2-oxobutanoate</name>
        <dbReference type="ChEBI" id="CHEBI:11851"/>
    </ligand>
</feature>
<dbReference type="InterPro" id="IPR040442">
    <property type="entry name" value="Pyrv_kinase-like_dom_sf"/>
</dbReference>
<keyword evidence="5" id="KW-0963">Cytoplasm</keyword>
<evidence type="ECO:0000256" key="2">
    <source>
        <dbReference type="ARBA" id="ARBA00011424"/>
    </source>
</evidence>
<feature type="binding site" evidence="5">
    <location>
        <position position="66"/>
    </location>
    <ligand>
        <name>Mg(2+)</name>
        <dbReference type="ChEBI" id="CHEBI:18420"/>
    </ligand>
</feature>
<comment type="caution">
    <text evidence="7">The sequence shown here is derived from an EMBL/GenBank/DDBJ whole genome shotgun (WGS) entry which is preliminary data.</text>
</comment>
<reference evidence="7" key="1">
    <citation type="submission" date="2022-05" db="EMBL/GenBank/DDBJ databases">
        <authorList>
            <person name="Jo J.-H."/>
            <person name="Im W.-T."/>
        </authorList>
    </citation>
    <scope>NUCLEOTIDE SEQUENCE</scope>
    <source>
        <strain evidence="7">SE220</strain>
    </source>
</reference>
<feature type="compositionally biased region" description="Polar residues" evidence="6">
    <location>
        <begin position="1"/>
        <end position="14"/>
    </location>
</feature>
<dbReference type="NCBIfam" id="TIGR00222">
    <property type="entry name" value="panB"/>
    <property type="match status" value="1"/>
</dbReference>
<comment type="function">
    <text evidence="5">Catalyzes the reversible reaction in which hydroxymethyl group from 5,10-methylenetetrahydrofolate is transferred onto alpha-ketoisovalerate to form ketopantoate.</text>
</comment>
<comment type="subcellular location">
    <subcellularLocation>
        <location evidence="5">Cytoplasm</location>
    </subcellularLocation>
</comment>
<comment type="subunit">
    <text evidence="2 5">Homodecamer; pentamer of dimers.</text>
</comment>
<comment type="cofactor">
    <cofactor evidence="5">
        <name>Mg(2+)</name>
        <dbReference type="ChEBI" id="CHEBI:18420"/>
    </cofactor>
    <text evidence="5">Binds 1 Mg(2+) ion per subunit.</text>
</comment>
<dbReference type="PANTHER" id="PTHR20881">
    <property type="entry name" value="3-METHYL-2-OXOBUTANOATE HYDROXYMETHYLTRANSFERASE"/>
    <property type="match status" value="1"/>
</dbReference>
<keyword evidence="8" id="KW-1185">Reference proteome</keyword>
<evidence type="ECO:0000256" key="1">
    <source>
        <dbReference type="ARBA" id="ARBA00008676"/>
    </source>
</evidence>
<feature type="binding site" evidence="5">
    <location>
        <begin position="66"/>
        <end position="67"/>
    </location>
    <ligand>
        <name>3-methyl-2-oxobutanoate</name>
        <dbReference type="ChEBI" id="CHEBI:11851"/>
    </ligand>
</feature>
<dbReference type="NCBIfam" id="NF001452">
    <property type="entry name" value="PRK00311.1"/>
    <property type="match status" value="1"/>
</dbReference>
<evidence type="ECO:0000256" key="6">
    <source>
        <dbReference type="SAM" id="MobiDB-lite"/>
    </source>
</evidence>
<protein>
    <recommendedName>
        <fullName evidence="5">3-methyl-2-oxobutanoate hydroxymethyltransferase</fullName>
        <ecNumber evidence="5">2.1.2.11</ecNumber>
    </recommendedName>
    <alternativeName>
        <fullName evidence="5">Ketopantoate hydroxymethyltransferase</fullName>
        <shortName evidence="5">KPHMT</shortName>
    </alternativeName>
</protein>
<organism evidence="7 8">
    <name type="scientific">Sphingomonas hankyongi</name>
    <dbReference type="NCBI Taxonomy" id="2908209"/>
    <lineage>
        <taxon>Bacteria</taxon>
        <taxon>Pseudomonadati</taxon>
        <taxon>Pseudomonadota</taxon>
        <taxon>Alphaproteobacteria</taxon>
        <taxon>Sphingomonadales</taxon>
        <taxon>Sphingomonadaceae</taxon>
        <taxon>Sphingomonas</taxon>
    </lineage>
</organism>
<dbReference type="PIRSF" id="PIRSF000388">
    <property type="entry name" value="Pantoate_hydroxy_MeTrfase"/>
    <property type="match status" value="1"/>
</dbReference>
<dbReference type="Gene3D" id="3.20.20.60">
    <property type="entry name" value="Phosphoenolpyruvate-binding domains"/>
    <property type="match status" value="1"/>
</dbReference>
<feature type="active site" description="Proton acceptor" evidence="5">
    <location>
        <position position="204"/>
    </location>
</feature>
<keyword evidence="3 5" id="KW-0566">Pantothenate biosynthesis</keyword>
<evidence type="ECO:0000256" key="4">
    <source>
        <dbReference type="ARBA" id="ARBA00022679"/>
    </source>
</evidence>
<evidence type="ECO:0000313" key="8">
    <source>
        <dbReference type="Proteomes" id="UP001165342"/>
    </source>
</evidence>
<feature type="binding site" evidence="5">
    <location>
        <position position="137"/>
    </location>
    <ligand>
        <name>Mg(2+)</name>
        <dbReference type="ChEBI" id="CHEBI:18420"/>
    </ligand>
</feature>
<proteinExistence type="inferred from homology"/>
<keyword evidence="5" id="KW-0479">Metal-binding</keyword>
<dbReference type="InterPro" id="IPR015813">
    <property type="entry name" value="Pyrv/PenolPyrv_kinase-like_dom"/>
</dbReference>
<keyword evidence="5" id="KW-0460">Magnesium</keyword>
<dbReference type="PANTHER" id="PTHR20881:SF0">
    <property type="entry name" value="3-METHYL-2-OXOBUTANOATE HYDROXYMETHYLTRANSFERASE"/>
    <property type="match status" value="1"/>
</dbReference>
<dbReference type="InterPro" id="IPR003700">
    <property type="entry name" value="Pantoate_hydroxy_MeTrfase"/>
</dbReference>
<sequence length="291" mass="30685">MSTFTIDTSTSRATPSPVPGKRTTAPSIRARKAGGKTEQPIVMLTAYTMRMAQLLDPHCDILLVGDSLGQVIYGLPSTIPVTMEMMCAHGAAVVRGSWHALVGVDMPFGSYEGSPEQAFASASRIMKETGCAAVKLEGGEAMAETIAFLTHRGIPVIGHVGLTPQAVNILGGYGARGKSDKEAKKILADARAANDAGAFAIVVEGVMEGIATDISRAVEAPVIGIGASAECDGQVLVTEDMLGLFERTPRFVKRFDDLATRIGQAAAAYAAEVRSRSFPTTEQMYQPKPKI</sequence>
<comment type="similarity">
    <text evidence="1 5">Belongs to the PanB family.</text>
</comment>
<dbReference type="CDD" id="cd06557">
    <property type="entry name" value="KPHMT-like"/>
    <property type="match status" value="1"/>
</dbReference>
<gene>
    <name evidence="5 7" type="primary">panB</name>
    <name evidence="7" type="ORF">LZ538_02680</name>
</gene>
<evidence type="ECO:0000313" key="7">
    <source>
        <dbReference type="EMBL" id="MCL6728959.1"/>
    </source>
</evidence>
<keyword evidence="4 5" id="KW-0808">Transferase</keyword>
<dbReference type="RefSeq" id="WP_249830450.1">
    <property type="nucleotide sequence ID" value="NZ_JAMGBE010000001.1"/>
</dbReference>
<comment type="pathway">
    <text evidence="5">Cofactor biosynthesis; (R)-pantothenate biosynthesis; (R)-pantoate from 3-methyl-2-oxobutanoate: step 1/2.</text>
</comment>
<name>A0ABT0RZV6_9SPHN</name>
<feature type="binding site" evidence="5">
    <location>
        <position position="105"/>
    </location>
    <ligand>
        <name>Mg(2+)</name>
        <dbReference type="ChEBI" id="CHEBI:18420"/>
    </ligand>
</feature>
<dbReference type="HAMAP" id="MF_00156">
    <property type="entry name" value="PanB"/>
    <property type="match status" value="1"/>
</dbReference>
<comment type="catalytic activity">
    <reaction evidence="5">
        <text>(6R)-5,10-methylene-5,6,7,8-tetrahydrofolate + 3-methyl-2-oxobutanoate + H2O = 2-dehydropantoate + (6S)-5,6,7,8-tetrahydrofolate</text>
        <dbReference type="Rhea" id="RHEA:11824"/>
        <dbReference type="ChEBI" id="CHEBI:11561"/>
        <dbReference type="ChEBI" id="CHEBI:11851"/>
        <dbReference type="ChEBI" id="CHEBI:15377"/>
        <dbReference type="ChEBI" id="CHEBI:15636"/>
        <dbReference type="ChEBI" id="CHEBI:57453"/>
        <dbReference type="EC" id="2.1.2.11"/>
    </reaction>
</comment>
<feature type="region of interest" description="Disordered" evidence="6">
    <location>
        <begin position="1"/>
        <end position="34"/>
    </location>
</feature>
<evidence type="ECO:0000256" key="5">
    <source>
        <dbReference type="HAMAP-Rule" id="MF_00156"/>
    </source>
</evidence>
<accession>A0ABT0RZV6</accession>
<evidence type="ECO:0000256" key="3">
    <source>
        <dbReference type="ARBA" id="ARBA00022655"/>
    </source>
</evidence>